<evidence type="ECO:0000256" key="1">
    <source>
        <dbReference type="SAM" id="Phobius"/>
    </source>
</evidence>
<keyword evidence="3" id="KW-1185">Reference proteome</keyword>
<feature type="transmembrane region" description="Helical" evidence="1">
    <location>
        <begin position="115"/>
        <end position="139"/>
    </location>
</feature>
<sequence>MSSSTGNGSTTSGFYRAIDGHLCTHENCALRTSRKSGWSQMWLLQWVDNETCRSETAPLIRERISMLENELQIVNQREMRSREMEERSNQREREAHELYVEAREELKKIRESERLYKLALVLSWLFFIFVMLLLCFASMNNNVRVRTLNLP</sequence>
<keyword evidence="1" id="KW-0812">Transmembrane</keyword>
<dbReference type="EMBL" id="JAZDWU010000002">
    <property type="protein sequence ID" value="KAL0012602.1"/>
    <property type="molecule type" value="Genomic_DNA"/>
</dbReference>
<accession>A0AAW2DS22</accession>
<reference evidence="2 3" key="1">
    <citation type="submission" date="2024-01" db="EMBL/GenBank/DDBJ databases">
        <title>A telomere-to-telomere, gap-free genome of sweet tea (Lithocarpus litseifolius).</title>
        <authorList>
            <person name="Zhou J."/>
        </authorList>
    </citation>
    <scope>NUCLEOTIDE SEQUENCE [LARGE SCALE GENOMIC DNA]</scope>
    <source>
        <strain evidence="2">Zhou-2022a</strain>
        <tissue evidence="2">Leaf</tissue>
    </source>
</reference>
<keyword evidence="1" id="KW-0472">Membrane</keyword>
<comment type="caution">
    <text evidence="2">The sequence shown here is derived from an EMBL/GenBank/DDBJ whole genome shotgun (WGS) entry which is preliminary data.</text>
</comment>
<organism evidence="2 3">
    <name type="scientific">Lithocarpus litseifolius</name>
    <dbReference type="NCBI Taxonomy" id="425828"/>
    <lineage>
        <taxon>Eukaryota</taxon>
        <taxon>Viridiplantae</taxon>
        <taxon>Streptophyta</taxon>
        <taxon>Embryophyta</taxon>
        <taxon>Tracheophyta</taxon>
        <taxon>Spermatophyta</taxon>
        <taxon>Magnoliopsida</taxon>
        <taxon>eudicotyledons</taxon>
        <taxon>Gunneridae</taxon>
        <taxon>Pentapetalae</taxon>
        <taxon>rosids</taxon>
        <taxon>fabids</taxon>
        <taxon>Fagales</taxon>
        <taxon>Fagaceae</taxon>
        <taxon>Lithocarpus</taxon>
    </lineage>
</organism>
<protein>
    <submittedName>
        <fullName evidence="2">Uncharacterized protein</fullName>
    </submittedName>
</protein>
<keyword evidence="1" id="KW-1133">Transmembrane helix</keyword>
<evidence type="ECO:0000313" key="2">
    <source>
        <dbReference type="EMBL" id="KAL0012602.1"/>
    </source>
</evidence>
<gene>
    <name evidence="2" type="ORF">SO802_007710</name>
</gene>
<dbReference type="AlphaFoldDB" id="A0AAW2DS22"/>
<proteinExistence type="predicted"/>
<dbReference type="Proteomes" id="UP001459277">
    <property type="component" value="Unassembled WGS sequence"/>
</dbReference>
<evidence type="ECO:0000313" key="3">
    <source>
        <dbReference type="Proteomes" id="UP001459277"/>
    </source>
</evidence>
<name>A0AAW2DS22_9ROSI</name>